<dbReference type="Proteomes" id="UP000515450">
    <property type="component" value="Chromosome"/>
</dbReference>
<dbReference type="RefSeq" id="WP_182330911.1">
    <property type="nucleotide sequence ID" value="NZ_CP058555.1"/>
</dbReference>
<protein>
    <submittedName>
        <fullName evidence="1">YdeI/OmpD-associated family protein</fullName>
    </submittedName>
</protein>
<organism evidence="1 2">
    <name type="scientific">Sphingobacterium paramultivorum</name>
    <dbReference type="NCBI Taxonomy" id="2886510"/>
    <lineage>
        <taxon>Bacteria</taxon>
        <taxon>Pseudomonadati</taxon>
        <taxon>Bacteroidota</taxon>
        <taxon>Sphingobacteriia</taxon>
        <taxon>Sphingobacteriales</taxon>
        <taxon>Sphingobacteriaceae</taxon>
        <taxon>Sphingobacterium</taxon>
    </lineage>
</organism>
<evidence type="ECO:0000313" key="2">
    <source>
        <dbReference type="Proteomes" id="UP000515450"/>
    </source>
</evidence>
<gene>
    <name evidence="1" type="ORF">HS960_26700</name>
</gene>
<name>A0A7G5EAI7_9SPHI</name>
<sequence length="78" mass="9128">MIKYMLKKGEHIEGVPMELQQLLDMDEKANAFFETLSKSYKQGYCDWVGSAKQEQTRKTRAEKAIQMLRNNQKTLKTV</sequence>
<evidence type="ECO:0000313" key="1">
    <source>
        <dbReference type="EMBL" id="QMV71012.1"/>
    </source>
</evidence>
<dbReference type="EMBL" id="CP058555">
    <property type="protein sequence ID" value="QMV71012.1"/>
    <property type="molecule type" value="Genomic_DNA"/>
</dbReference>
<accession>A0A7G5EAI7</accession>
<reference evidence="1 2" key="1">
    <citation type="journal article" date="2020" name="G3 (Bethesda)">
        <title>CeMbio - The Caenorhabditis elegans Microbiome Resource.</title>
        <authorList>
            <person name="Dirksen P."/>
            <person name="Assie A."/>
            <person name="Zimmermann J."/>
            <person name="Zhang F."/>
            <person name="Tietje A.M."/>
            <person name="Marsh S.A."/>
            <person name="Felix M.A."/>
            <person name="Shapira M."/>
            <person name="Kaleta C."/>
            <person name="Schulenburg H."/>
            <person name="Samuel B."/>
        </authorList>
    </citation>
    <scope>NUCLEOTIDE SEQUENCE [LARGE SCALE GENOMIC DNA]</scope>
    <source>
        <strain evidence="1 2">BIGb0170</strain>
    </source>
</reference>
<proteinExistence type="predicted"/>
<dbReference type="AlphaFoldDB" id="A0A7G5EAI7"/>
<keyword evidence="2" id="KW-1185">Reference proteome</keyword>
<dbReference type="Pfam" id="PF13376">
    <property type="entry name" value="OmdA"/>
    <property type="match status" value="1"/>
</dbReference>